<dbReference type="Proteomes" id="UP000887564">
    <property type="component" value="Unplaced"/>
</dbReference>
<evidence type="ECO:0000313" key="2">
    <source>
        <dbReference type="WBParaSite" id="PEQ_0001449701-mRNA-1"/>
    </source>
</evidence>
<dbReference type="WBParaSite" id="PEQ_0001449701-mRNA-1">
    <property type="protein sequence ID" value="PEQ_0001449701-mRNA-1"/>
    <property type="gene ID" value="PEQ_0001449701"/>
</dbReference>
<keyword evidence="1" id="KW-1185">Reference proteome</keyword>
<organism evidence="1 2">
    <name type="scientific">Parascaris equorum</name>
    <name type="common">Equine roundworm</name>
    <dbReference type="NCBI Taxonomy" id="6256"/>
    <lineage>
        <taxon>Eukaryota</taxon>
        <taxon>Metazoa</taxon>
        <taxon>Ecdysozoa</taxon>
        <taxon>Nematoda</taxon>
        <taxon>Chromadorea</taxon>
        <taxon>Rhabditida</taxon>
        <taxon>Spirurina</taxon>
        <taxon>Ascaridomorpha</taxon>
        <taxon>Ascaridoidea</taxon>
        <taxon>Ascarididae</taxon>
        <taxon>Parascaris</taxon>
    </lineage>
</organism>
<sequence length="34" mass="4025">MNFKGNSSVFVTNRRPRQVYSNKTALQLKRILKE</sequence>
<reference evidence="2" key="1">
    <citation type="submission" date="2022-11" db="UniProtKB">
        <authorList>
            <consortium name="WormBaseParasite"/>
        </authorList>
    </citation>
    <scope>IDENTIFICATION</scope>
</reference>
<protein>
    <submittedName>
        <fullName evidence="2">Uncharacterized protein</fullName>
    </submittedName>
</protein>
<proteinExistence type="predicted"/>
<name>A0A914S7P1_PAREQ</name>
<accession>A0A914S7P1</accession>
<evidence type="ECO:0000313" key="1">
    <source>
        <dbReference type="Proteomes" id="UP000887564"/>
    </source>
</evidence>
<dbReference type="AlphaFoldDB" id="A0A914S7P1"/>